<dbReference type="PROSITE" id="PS51746">
    <property type="entry name" value="PPM_2"/>
    <property type="match status" value="1"/>
</dbReference>
<dbReference type="Gene3D" id="3.60.40.10">
    <property type="entry name" value="PPM-type phosphatase domain"/>
    <property type="match status" value="1"/>
</dbReference>
<evidence type="ECO:0000256" key="1">
    <source>
        <dbReference type="SAM" id="Phobius"/>
    </source>
</evidence>
<feature type="domain" description="PPM-type phosphatase" evidence="2">
    <location>
        <begin position="6"/>
        <end position="237"/>
    </location>
</feature>
<dbReference type="SMART" id="SM00332">
    <property type="entry name" value="PP2Cc"/>
    <property type="match status" value="1"/>
</dbReference>
<dbReference type="Proteomes" id="UP000070409">
    <property type="component" value="Unassembled WGS sequence"/>
</dbReference>
<keyword evidence="1" id="KW-0812">Transmembrane</keyword>
<name>A0A137ZI10_9ACTN</name>
<evidence type="ECO:0000313" key="4">
    <source>
        <dbReference type="Proteomes" id="UP000070409"/>
    </source>
</evidence>
<keyword evidence="4" id="KW-1185">Reference proteome</keyword>
<dbReference type="InterPro" id="IPR001932">
    <property type="entry name" value="PPM-type_phosphatase-like_dom"/>
</dbReference>
<dbReference type="PANTHER" id="PTHR47992">
    <property type="entry name" value="PROTEIN PHOSPHATASE"/>
    <property type="match status" value="1"/>
</dbReference>
<gene>
    <name evidence="3" type="ORF">AXK61_21680</name>
</gene>
<dbReference type="SMART" id="SM00331">
    <property type="entry name" value="PP2C_SIG"/>
    <property type="match status" value="1"/>
</dbReference>
<evidence type="ECO:0000313" key="3">
    <source>
        <dbReference type="EMBL" id="KXO97826.1"/>
    </source>
</evidence>
<accession>A0A137ZI10</accession>
<keyword evidence="1" id="KW-0472">Membrane</keyword>
<dbReference type="EMBL" id="LSRE01000016">
    <property type="protein sequence ID" value="KXO97826.1"/>
    <property type="molecule type" value="Genomic_DNA"/>
</dbReference>
<dbReference type="InterPro" id="IPR036457">
    <property type="entry name" value="PPM-type-like_dom_sf"/>
</dbReference>
<dbReference type="Pfam" id="PF00481">
    <property type="entry name" value="PP2C"/>
    <property type="match status" value="1"/>
</dbReference>
<dbReference type="SUPFAM" id="SSF81606">
    <property type="entry name" value="PP2C-like"/>
    <property type="match status" value="1"/>
</dbReference>
<feature type="transmembrane region" description="Helical" evidence="1">
    <location>
        <begin position="256"/>
        <end position="276"/>
    </location>
</feature>
<evidence type="ECO:0000259" key="2">
    <source>
        <dbReference type="PROSITE" id="PS51746"/>
    </source>
</evidence>
<organism evidence="3 4">
    <name type="scientific">Tsukamurella pseudospumae</name>
    <dbReference type="NCBI Taxonomy" id="239498"/>
    <lineage>
        <taxon>Bacteria</taxon>
        <taxon>Bacillati</taxon>
        <taxon>Actinomycetota</taxon>
        <taxon>Actinomycetes</taxon>
        <taxon>Mycobacteriales</taxon>
        <taxon>Tsukamurellaceae</taxon>
        <taxon>Tsukamurella</taxon>
    </lineage>
</organism>
<dbReference type="InterPro" id="IPR015655">
    <property type="entry name" value="PP2C"/>
</dbReference>
<proteinExistence type="predicted"/>
<reference evidence="3 4" key="1">
    <citation type="submission" date="2016-02" db="EMBL/GenBank/DDBJ databases">
        <authorList>
            <person name="Teng J.L."/>
            <person name="Tang Y."/>
            <person name="Huang Y."/>
            <person name="Guo F."/>
            <person name="Wei W."/>
            <person name="Chen J.H."/>
            <person name="Wong S.Y."/>
            <person name="Lau S.K."/>
            <person name="Woo P.C."/>
        </authorList>
    </citation>
    <scope>NUCLEOTIDE SEQUENCE [LARGE SCALE GENOMIC DNA]</scope>
    <source>
        <strain evidence="3 4">JCM 13375</strain>
    </source>
</reference>
<sequence length="300" mass="31055">MTDVVWFGMSDTGLVRKTNQDRFTGNSTTGVFVVADGVAGAPAGEVAAQQVVDVLPGRLESLDEPIDGTRVASALALLSGEVSAAGQGTDRQGMGSTAVAMIVTDRDAVVAHLGDSRAYLYRDGHVSQITRDHTYAEDLIASGDVSRERAERVHGLKGVSRFVGMSGDAVPDVTRVQFTAGDRMLVCTDGLTNMLDPVQIDSVLAAAGTAEEACRKLVGEALRAGGGDNVTVLVVDRIVPAIAAVDRLRAGVRSPAVMPTALAVAFVVAAAGGVALGRAARRAYRRGHHAAGPIDGRGER</sequence>
<dbReference type="CDD" id="cd00143">
    <property type="entry name" value="PP2Cc"/>
    <property type="match status" value="1"/>
</dbReference>
<comment type="caution">
    <text evidence="3">The sequence shown here is derived from an EMBL/GenBank/DDBJ whole genome shotgun (WGS) entry which is preliminary data.</text>
</comment>
<keyword evidence="1" id="KW-1133">Transmembrane helix</keyword>
<protein>
    <recommendedName>
        <fullName evidence="2">PPM-type phosphatase domain-containing protein</fullName>
    </recommendedName>
</protein>